<evidence type="ECO:0000256" key="8">
    <source>
        <dbReference type="ARBA" id="ARBA00022729"/>
    </source>
</evidence>
<dbReference type="InterPro" id="IPR036179">
    <property type="entry name" value="Ig-like_dom_sf"/>
</dbReference>
<evidence type="ECO:0000259" key="28">
    <source>
        <dbReference type="PROSITE" id="PS50835"/>
    </source>
</evidence>
<feature type="domain" description="EGF-like" evidence="26">
    <location>
        <begin position="1200"/>
        <end position="1238"/>
    </location>
</feature>
<feature type="disulfide bond" evidence="20">
    <location>
        <begin position="111"/>
        <end position="123"/>
    </location>
</feature>
<dbReference type="Pfam" id="PF13927">
    <property type="entry name" value="Ig_3"/>
    <property type="match status" value="10"/>
</dbReference>
<feature type="disulfide bond" evidence="20">
    <location>
        <begin position="154"/>
        <end position="172"/>
    </location>
</feature>
<feature type="domain" description="Ig-like" evidence="28">
    <location>
        <begin position="2929"/>
        <end position="3008"/>
    </location>
</feature>
<comment type="caution">
    <text evidence="18">Lacks conserved residue(s) required for the propagation of feature annotation.</text>
</comment>
<feature type="domain" description="Ig-like" evidence="28">
    <location>
        <begin position="2368"/>
        <end position="2459"/>
    </location>
</feature>
<dbReference type="Proteomes" id="UP001168972">
    <property type="component" value="Unassembled WGS sequence"/>
</dbReference>
<name>A0AA39KMI4_MICHY</name>
<feature type="disulfide bond" evidence="20">
    <location>
        <begin position="54"/>
        <end position="69"/>
    </location>
</feature>
<feature type="disulfide bond" evidence="20">
    <location>
        <begin position="35"/>
        <end position="47"/>
    </location>
</feature>
<dbReference type="FunFam" id="2.10.25.10:FF:000033">
    <property type="entry name" value="Laminin subunit alpha 2"/>
    <property type="match status" value="1"/>
</dbReference>
<feature type="domain" description="Ig-like" evidence="28">
    <location>
        <begin position="764"/>
        <end position="840"/>
    </location>
</feature>
<keyword evidence="12" id="KW-0472">Membrane</keyword>
<feature type="domain" description="Ig-like" evidence="28">
    <location>
        <begin position="544"/>
        <end position="626"/>
    </location>
</feature>
<dbReference type="FunFam" id="4.10.400.10:FF:000034">
    <property type="entry name" value="Low-density lipoprotein receptor-related protein 2"/>
    <property type="match status" value="1"/>
</dbReference>
<feature type="domain" description="Laminin IV type A" evidence="30">
    <location>
        <begin position="912"/>
        <end position="1094"/>
    </location>
</feature>
<keyword evidence="7" id="KW-0812">Transmembrane</keyword>
<feature type="domain" description="EGF-like" evidence="26">
    <location>
        <begin position="3519"/>
        <end position="3556"/>
    </location>
</feature>
<evidence type="ECO:0000259" key="30">
    <source>
        <dbReference type="PROSITE" id="PS51115"/>
    </source>
</evidence>
<dbReference type="GO" id="GO:0040008">
    <property type="term" value="P:regulation of growth"/>
    <property type="evidence" value="ECO:0007669"/>
    <property type="project" value="UniProtKB-ARBA"/>
</dbReference>
<evidence type="ECO:0000256" key="9">
    <source>
        <dbReference type="ARBA" id="ARBA00022737"/>
    </source>
</evidence>
<feature type="domain" description="Laminin G" evidence="25">
    <location>
        <begin position="3266"/>
        <end position="3441"/>
    </location>
</feature>
<dbReference type="InterPro" id="IPR002172">
    <property type="entry name" value="LDrepeatLR_classA_rpt"/>
</dbReference>
<dbReference type="CDD" id="cd00110">
    <property type="entry name" value="LamG"/>
    <property type="match status" value="3"/>
</dbReference>
<evidence type="ECO:0000256" key="3">
    <source>
        <dbReference type="ARBA" id="ARBA00004308"/>
    </source>
</evidence>
<feature type="disulfide bond" evidence="18">
    <location>
        <begin position="3213"/>
        <end position="3222"/>
    </location>
</feature>
<dbReference type="InterPro" id="IPR001881">
    <property type="entry name" value="EGF-like_Ca-bd_dom"/>
</dbReference>
<feature type="disulfide bond" evidence="18">
    <location>
        <begin position="3546"/>
        <end position="3555"/>
    </location>
</feature>
<feature type="disulfide bond" evidence="20">
    <location>
        <begin position="72"/>
        <end position="84"/>
    </location>
</feature>
<evidence type="ECO:0000256" key="15">
    <source>
        <dbReference type="ARBA" id="ARBA00023180"/>
    </source>
</evidence>
<feature type="disulfide bond" evidence="20">
    <location>
        <begin position="387"/>
        <end position="402"/>
    </location>
</feature>
<dbReference type="InterPro" id="IPR051170">
    <property type="entry name" value="Neural/epithelial_adhesion"/>
</dbReference>
<dbReference type="CDD" id="cd00112">
    <property type="entry name" value="LDLa"/>
    <property type="match status" value="16"/>
</dbReference>
<evidence type="ECO:0000256" key="1">
    <source>
        <dbReference type="ARBA" id="ARBA00004167"/>
    </source>
</evidence>
<dbReference type="PROSITE" id="PS01248">
    <property type="entry name" value="EGF_LAM_1"/>
    <property type="match status" value="3"/>
</dbReference>
<dbReference type="GO" id="GO:0043005">
    <property type="term" value="C:neuron projection"/>
    <property type="evidence" value="ECO:0007669"/>
    <property type="project" value="TreeGrafter"/>
</dbReference>
<evidence type="ECO:0000259" key="25">
    <source>
        <dbReference type="PROSITE" id="PS50025"/>
    </source>
</evidence>
<keyword evidence="15" id="KW-0325">Glycoprotein</keyword>
<dbReference type="Gene3D" id="4.10.400.10">
    <property type="entry name" value="Low-density Lipoprotein Receptor"/>
    <property type="match status" value="16"/>
</dbReference>
<keyword evidence="21" id="KW-0863">Zinc-finger</keyword>
<dbReference type="GO" id="GO:0016020">
    <property type="term" value="C:membrane"/>
    <property type="evidence" value="ECO:0007669"/>
    <property type="project" value="UniProtKB-SubCell"/>
</dbReference>
<feature type="disulfide bond" evidence="20">
    <location>
        <begin position="2790"/>
        <end position="2808"/>
    </location>
</feature>
<evidence type="ECO:0000256" key="23">
    <source>
        <dbReference type="SAM" id="MobiDB-lite"/>
    </source>
</evidence>
<feature type="disulfide bond" evidence="20">
    <location>
        <begin position="691"/>
        <end position="709"/>
    </location>
</feature>
<dbReference type="PROSITE" id="PS50027">
    <property type="entry name" value="EGF_LAM_2"/>
    <property type="match status" value="1"/>
</dbReference>
<dbReference type="GO" id="GO:0008270">
    <property type="term" value="F:zinc ion binding"/>
    <property type="evidence" value="ECO:0007669"/>
    <property type="project" value="UniProtKB-KW"/>
</dbReference>
<dbReference type="Pfam" id="PF07679">
    <property type="entry name" value="I-set"/>
    <property type="match status" value="1"/>
</dbReference>
<dbReference type="GO" id="GO:0005911">
    <property type="term" value="C:cell-cell junction"/>
    <property type="evidence" value="ECO:0007669"/>
    <property type="project" value="UniProtKB-ARBA"/>
</dbReference>
<dbReference type="SMART" id="SM00281">
    <property type="entry name" value="LamB"/>
    <property type="match status" value="3"/>
</dbReference>
<protein>
    <recommendedName>
        <fullName evidence="33">Basement membrane-specific heparan sulfate proteoglycan core protein</fullName>
    </recommendedName>
</protein>
<dbReference type="SUPFAM" id="SSF57424">
    <property type="entry name" value="LDL receptor-like module"/>
    <property type="match status" value="16"/>
</dbReference>
<feature type="domain" description="Ig-like" evidence="28">
    <location>
        <begin position="1997"/>
        <end position="2081"/>
    </location>
</feature>
<feature type="disulfide bond" evidence="19">
    <location>
        <begin position="3713"/>
        <end position="3740"/>
    </location>
</feature>
<gene>
    <name evidence="31" type="ORF">PV327_004309</name>
</gene>
<feature type="domain" description="Ig-like" evidence="28">
    <location>
        <begin position="2698"/>
        <end position="2766"/>
    </location>
</feature>
<feature type="disulfide bond" evidence="20">
    <location>
        <begin position="375"/>
        <end position="393"/>
    </location>
</feature>
<dbReference type="InterPro" id="IPR007527">
    <property type="entry name" value="Znf_SWIM"/>
</dbReference>
<feature type="disulfide bond" evidence="20">
    <location>
        <begin position="311"/>
        <end position="326"/>
    </location>
</feature>
<feature type="domain" description="SWIM-type" evidence="29">
    <location>
        <begin position="3240"/>
        <end position="3270"/>
    </location>
</feature>
<dbReference type="PROSITE" id="PS01209">
    <property type="entry name" value="LDLRA_1"/>
    <property type="match status" value="9"/>
</dbReference>
<feature type="domain" description="Ig-like" evidence="28">
    <location>
        <begin position="2277"/>
        <end position="2365"/>
    </location>
</feature>
<dbReference type="SMART" id="SM00408">
    <property type="entry name" value="IGc2"/>
    <property type="match status" value="13"/>
</dbReference>
<evidence type="ECO:0000256" key="13">
    <source>
        <dbReference type="ARBA" id="ARBA00023157"/>
    </source>
</evidence>
<dbReference type="CDD" id="cd00096">
    <property type="entry name" value="Ig"/>
    <property type="match status" value="2"/>
</dbReference>
<dbReference type="GO" id="GO:0007476">
    <property type="term" value="P:imaginal disc-derived wing morphogenesis"/>
    <property type="evidence" value="ECO:0007669"/>
    <property type="project" value="UniProtKB-ARBA"/>
</dbReference>
<evidence type="ECO:0000256" key="16">
    <source>
        <dbReference type="ARBA" id="ARBA00023292"/>
    </source>
</evidence>
<feature type="disulfide bond" evidence="20">
    <location>
        <begin position="2802"/>
        <end position="2817"/>
    </location>
</feature>
<accession>A0AA39KMI4</accession>
<dbReference type="FunFam" id="4.10.400.10:FF:000065">
    <property type="entry name" value="Transmembrane protease serine 7"/>
    <property type="match status" value="1"/>
</dbReference>
<evidence type="ECO:0000256" key="6">
    <source>
        <dbReference type="ARBA" id="ARBA00022536"/>
    </source>
</evidence>
<dbReference type="SUPFAM" id="SSF49899">
    <property type="entry name" value="Concanavalin A-like lectins/glucanases"/>
    <property type="match status" value="3"/>
</dbReference>
<evidence type="ECO:0000256" key="19">
    <source>
        <dbReference type="PROSITE-ProRule" id="PRU00122"/>
    </source>
</evidence>
<evidence type="ECO:0000256" key="10">
    <source>
        <dbReference type="ARBA" id="ARBA00022869"/>
    </source>
</evidence>
<keyword evidence="8 24" id="KW-0732">Signal</keyword>
<dbReference type="FunFam" id="4.10.400.10:FF:000045">
    <property type="entry name" value="Low-density lipoprotein receptor-related protein 2"/>
    <property type="match status" value="1"/>
</dbReference>
<proteinExistence type="predicted"/>
<dbReference type="GO" id="GO:0120035">
    <property type="term" value="P:regulation of plasma membrane bounded cell projection organization"/>
    <property type="evidence" value="ECO:0007669"/>
    <property type="project" value="UniProtKB-ARBA"/>
</dbReference>
<feature type="domain" description="Ig-like" evidence="28">
    <location>
        <begin position="2087"/>
        <end position="2178"/>
    </location>
</feature>
<dbReference type="InterPro" id="IPR000034">
    <property type="entry name" value="Laminin_IV"/>
</dbReference>
<dbReference type="Pfam" id="PF00054">
    <property type="entry name" value="Laminin_G_1"/>
    <property type="match status" value="3"/>
</dbReference>
<keyword evidence="5" id="KW-0272">Extracellular matrix</keyword>
<feature type="disulfide bond" evidence="20">
    <location>
        <begin position="166"/>
        <end position="181"/>
    </location>
</feature>
<feature type="domain" description="EGF-like" evidence="26">
    <location>
        <begin position="3480"/>
        <end position="3517"/>
    </location>
</feature>
<feature type="disulfide bond" evidence="20">
    <location>
        <begin position="421"/>
        <end position="439"/>
    </location>
</feature>
<feature type="disulfide bond" evidence="20">
    <location>
        <begin position="652"/>
        <end position="670"/>
    </location>
</feature>
<comment type="subcellular location">
    <subcellularLocation>
        <location evidence="3">Endomembrane system</location>
    </subcellularLocation>
    <subcellularLocation>
        <location evidence="1">Membrane</location>
        <topology evidence="1">Single-pass membrane protein</topology>
    </subcellularLocation>
    <subcellularLocation>
        <location evidence="2">Secreted</location>
        <location evidence="2">Extracellular space</location>
        <location evidence="2">Extracellular matrix</location>
        <location evidence="2">Basement membrane</location>
    </subcellularLocation>
</comment>
<feature type="disulfide bond" evidence="20">
    <location>
        <begin position="518"/>
        <end position="533"/>
    </location>
</feature>
<dbReference type="EMBL" id="JAQQBR010001832">
    <property type="protein sequence ID" value="KAK0166827.1"/>
    <property type="molecule type" value="Genomic_DNA"/>
</dbReference>
<dbReference type="PROSITE" id="PS50025">
    <property type="entry name" value="LAM_G_DOMAIN"/>
    <property type="match status" value="3"/>
</dbReference>
<dbReference type="CDD" id="cd00055">
    <property type="entry name" value="EGF_Lam"/>
    <property type="match status" value="4"/>
</dbReference>
<evidence type="ECO:0008006" key="33">
    <source>
        <dbReference type="Google" id="ProtNLM"/>
    </source>
</evidence>
<dbReference type="GO" id="GO:0005509">
    <property type="term" value="F:calcium ion binding"/>
    <property type="evidence" value="ECO:0007669"/>
    <property type="project" value="InterPro"/>
</dbReference>
<feature type="disulfide bond" evidence="20">
    <location>
        <begin position="470"/>
        <end position="485"/>
    </location>
</feature>
<feature type="disulfide bond" evidence="20">
    <location>
        <begin position="645"/>
        <end position="657"/>
    </location>
</feature>
<feature type="disulfide bond" evidence="20">
    <location>
        <begin position="684"/>
        <end position="696"/>
    </location>
</feature>
<evidence type="ECO:0000256" key="11">
    <source>
        <dbReference type="ARBA" id="ARBA00022989"/>
    </source>
</evidence>
<feature type="domain" description="Ig-like" evidence="28">
    <location>
        <begin position="1900"/>
        <end position="1988"/>
    </location>
</feature>
<dbReference type="InterPro" id="IPR003598">
    <property type="entry name" value="Ig_sub2"/>
</dbReference>
<feature type="disulfide bond" evidence="20">
    <location>
        <begin position="451"/>
        <end position="463"/>
    </location>
</feature>
<feature type="disulfide bond" evidence="20">
    <location>
        <begin position="336"/>
        <end position="354"/>
    </location>
</feature>
<feature type="domain" description="Ig-like" evidence="28">
    <location>
        <begin position="2495"/>
        <end position="2570"/>
    </location>
</feature>
<dbReference type="PANTHER" id="PTHR12231:SF253">
    <property type="entry name" value="DPR-INTERACTING PROTEIN ETA, ISOFORM B-RELATED"/>
    <property type="match status" value="1"/>
</dbReference>
<keyword evidence="13 18" id="KW-1015">Disulfide bond</keyword>
<feature type="disulfide bond" evidence="20">
    <location>
        <begin position="130"/>
        <end position="145"/>
    </location>
</feature>
<keyword evidence="32" id="KW-1185">Reference proteome</keyword>
<dbReference type="PROSITE" id="PS51115">
    <property type="entry name" value="LAMININ_IVA"/>
    <property type="match status" value="3"/>
</dbReference>
<feature type="domain" description="SWIM-type" evidence="29">
    <location>
        <begin position="1080"/>
        <end position="1117"/>
    </location>
</feature>
<dbReference type="Gene3D" id="2.60.120.200">
    <property type="match status" value="3"/>
</dbReference>
<keyword evidence="9" id="KW-0677">Repeat</keyword>
<dbReference type="InterPro" id="IPR013098">
    <property type="entry name" value="Ig_I-set"/>
</dbReference>
<dbReference type="FunFam" id="2.60.40.10:FF:000032">
    <property type="entry name" value="palladin isoform X1"/>
    <property type="match status" value="1"/>
</dbReference>
<feature type="domain" description="Laminin EGF-like" evidence="27">
    <location>
        <begin position="1500"/>
        <end position="1549"/>
    </location>
</feature>
<dbReference type="GO" id="GO:0005604">
    <property type="term" value="C:basement membrane"/>
    <property type="evidence" value="ECO:0007669"/>
    <property type="project" value="UniProtKB-SubCell"/>
</dbReference>
<dbReference type="PRINTS" id="PR00261">
    <property type="entry name" value="LDLRECEPTOR"/>
</dbReference>
<evidence type="ECO:0000259" key="29">
    <source>
        <dbReference type="PROSITE" id="PS50966"/>
    </source>
</evidence>
<feature type="disulfide bond" evidence="20">
    <location>
        <begin position="703"/>
        <end position="718"/>
    </location>
</feature>
<dbReference type="InterPro" id="IPR009030">
    <property type="entry name" value="Growth_fac_rcpt_cys_sf"/>
</dbReference>
<feature type="domain" description="Ig-like" evidence="28">
    <location>
        <begin position="2835"/>
        <end position="2920"/>
    </location>
</feature>
<feature type="disulfide bond" evidence="22">
    <location>
        <begin position="1519"/>
        <end position="1528"/>
    </location>
</feature>
<dbReference type="CDD" id="cd00054">
    <property type="entry name" value="EGF_CA"/>
    <property type="match status" value="2"/>
</dbReference>
<feature type="disulfide bond" evidence="20">
    <location>
        <begin position="193"/>
        <end position="211"/>
    </location>
</feature>
<dbReference type="SMART" id="SM00181">
    <property type="entry name" value="EGF"/>
    <property type="match status" value="9"/>
</dbReference>
<feature type="disulfide bond" evidence="20">
    <location>
        <begin position="205"/>
        <end position="220"/>
    </location>
</feature>
<keyword evidence="10" id="KW-0084">Basement membrane</keyword>
<evidence type="ECO:0000256" key="14">
    <source>
        <dbReference type="ARBA" id="ARBA00023170"/>
    </source>
</evidence>
<comment type="caution">
    <text evidence="31">The sequence shown here is derived from an EMBL/GenBank/DDBJ whole genome shotgun (WGS) entry which is preliminary data.</text>
</comment>
<feature type="domain" description="Laminin G" evidence="25">
    <location>
        <begin position="3011"/>
        <end position="3189"/>
    </location>
</feature>
<feature type="chain" id="PRO_5041277649" description="Basement membrane-specific heparan sulfate proteoglycan core protein" evidence="24">
    <location>
        <begin position="25"/>
        <end position="3767"/>
    </location>
</feature>
<dbReference type="PANTHER" id="PTHR12231">
    <property type="entry name" value="CTX-RELATED TYPE I TRANSMEMBRANE PROTEIN"/>
    <property type="match status" value="1"/>
</dbReference>
<dbReference type="SMART" id="SM00406">
    <property type="entry name" value="IGv"/>
    <property type="match status" value="4"/>
</dbReference>
<sequence length="3767" mass="415960">MKMNRQLAYEFWLFLLILSTIVQAQRHYNGHYRVCTQNEFRCRNGQCIDNRQRCNGVTECYDKSDELNCPRCRSNEFQCDDGSCVHEYARCDGRSDCSDRSDERNCTVTTCSGDQFRCMDGTCVSIEKRCNGYSDCRNGEDESQCGCGATEYHCNDGQCIAYELQCNGYADCRDGSDERDCGLAPCPSMDFTCGDGSCIPNSSVCDGFDDCPRAEDELNCDRGCTPTQFKCATGGKCIEDIYRCDGHPDCPDKSDEICGESGTSNDTITHITNSHTNLSTSNWTPERPSDCDPRTEMQCDNGQCISLRRKCDGIADCYDNSDEFDCGNCAIDEIRCNSGECLPERVRCDGRSHCRDGSDETGCESTYCPNGQKPCTNGVCIPEKFFCDRNFDCLDRSDEENCPGITDNPSVIQCRSDEYTCRDGACIPLTAVCDNRQDCSTNEDEANCRGCARGQFQCNNGDCISREQKCDQIIDCYDGSDEVGCDVTLPPTSEGHRCPSGQFTCVTDRSCIYYSSRCNGVPECSDGSDEHGCDSSHSSSSDQLNLKTYPSEQIIKESREVVFQCRDEGPLRARVRWLRGNNLPLPPGARDINGRLEIPNIQLDHAGPYICEAIGYSLSTPGQRVTVHLEVEKFDPPPTRPPQVCKYDEATCSNGDCIPKSHVCDGEFNCVDGSDEMRCNPHGCEPNQFRCASKQCVSKIWRCDGDKDCADGSDEENCGTPPPGSPCRYDEFQCQQYNQCVPKSFHCDMDRDCQDGSDEIGCSPVYIIKPPVPMVVLEPGETMILSCTAIGVPIPEINWRLNWGHVPSKCDSISTNGTGTLTCPDIAISDQGAYSCEAINVVGFVFAVPDAILIVKDHPDNPCGRGTFNNEARRREDCIPCFCFGVVNECRSADLFTYQILPPFDRHKVVAVEYSPYSSVPRIRGDLGNQIAEIQPLGRDGVDISIPYSNELISSDIPYFALPEDYLGAQLKSYGGYLKYKIRYRGEGRNNSAPSVILSGNGNILIHHGKSVVPNREIEESVRFFYGEWYRTQNGTDRLASRQDIMMTLANVDNILIKAKYDDSPQLDIAITEIVMDSAKSRNSGLGSASYVEECSCPTGYTGLSCEHCAPGYLRRKSGSWLGDCYRDEPRSCPPGYYGDPSRNIECSICPCPLTNPANQFARTCRLGSNQQPICDCPPGYAGERCQQCAQGYHGNPLIPGDMCVLEPKCNPHGSLTTTPDADGKCRCKQYTTGLICDQCKPNTFNIASKNQFGCISCFCMGTTNRCASSNWYRNEIHVSFTNSIRDFSLVESLNPNAQAIVSGIHLDSIKREIKYSDFPNRGNGDVYYWQLPSIFLGDQITSYGGNLKYTVRYVPSPGGQSSRNNAADVELISSNDIKLLYYSRESPEPMTQQSFTVPLLEQFWQRTDGTQADREHLLMALADIQAIKIKATYTTHTDEAAISLVSLDIAEKYNTGKERAVEVEECSCPVGYSGLSCEDCAVGYTRAIEGLYLGICEPCNCNGHSSQCNSETGICENCGDHTTGDSCEICEEHYEGDATRGTPDDCKPSRQLSDNCEYCDPDGSENPSCIDRRCVCKLNVEGPNCNRCRPSTFGLSIDNPHGCNECYCSGVSDQCHESSLYLQEIPMGVYDNHHGFTITDSAKSNVIDDGFDIHIAKNEIGFRFTPANRNSRLFWSLPPTFTGNKIKSYGGNLTLTQRYSAYPGTPPIKDQDVILSGNSITLFWTNPHELIRDRAITYTVPLRETHWRRLTMEGPRSASRMDFMTALSNIESILVRATYSEQMIASFISDIILDTAVENLTGKKRAILIEACRCPVGYIGTSCESCARGYYRDTTDRSISVLGSCNSCPCNDHEESCEISRGGQIKCHCLSGYAGQYCQETVDYPTTTPYSTSPSLTPPKIFVSIQEKKFQIVHIGNTVRYHCTGRSLDNNPIHIRWEKEGGRLPDRSLADSTGLLVINDVRVSDSGVYICQVSDGVNIAIEKVTLAVGSSTRVEPKATITPVYQQVKVGEPVEFKCEATGNPPPELEWIRVQGVMNFESSFYNGVWRIPAATENDAAEYKCIARNAIGVSEQTTILYVTANPNRPPITTNPDQGPVITPHEWSGSSGDIVRLVCSRSQYHSSVSWTRSAGLSLPSSASQRDGVLTINNPTPSDSGIYVCIATTYQGTESSTSARITIHPRRNPLRVRVEPERQVVSQGTIAEVKCHVDVHDQGLQVKWIKHGETSLGPNAQQHDNILKISNPQVSDRGIYICRATNAAGTYEASAMIEVQPRETPALELYPKNSQTVTLGGSVDVQCRVVAGLPMPEVHWSRQDGRIFAANIEQHHGGLLRITNTTVNDGGAYVCSASNEVGTSSAIAHIEVQSIPVITITPSGGIVDVKLGSRVRLTCSAEGIPQPTVIWSKHGDNYKSFIPLRSSPPTPLTAIHEIMSMSLDDEGSYTCTATNSAGIIEERIQVRIEDDDYNDVNEFPPCRGDVPCDRPGQRPGSGSRFEPATRQHEGVRIPKNDLRIPTGGKVEMRCHVTNHDDERIILDWQRSDRRQLPSGSTVYDGILTIPDVTRDATGEYVCLGLSREGVELFRAVSHLEIISPPRIELNPTRQTVAPGESPSIHCTAVGDQPLRIEWAAIGRSLPYSVSHHDGVLQFHGIQSNDTGKYLCKATNDAGIAEAVAEVLVNEHSYNNVGIRAVERDVNTHAGNSVTLRCETRDRASIHWTRDGQPLPVNSRVGENYLELTRVNPEDSGRYICQTRSAHGVSNDYINLKVSLVYSLADCMPVYPSVQCANGLYLCRSRECITLEKICDGYVHCHDATDERFCRIPRYRQYLQRRRAPTGPVVHIVPSSDVINIGDTIDLRCVFSSRHQDRPRYQWSRGDHYSLSPNAQTYEDNLRITNVQMSDSGIYRCHVDSYKGTFDQEYNLIVQGGENDEPAIEMKSVPYGSSIEMGCRVDMEGPITYKWSKLDGLFPDASIQDNKLTLVKVKADSAGTYICTASNGVESSEVPTILVVTGVIPNFTQAPRSFIALPPVPDSYLKFNIEVSFKPEKYNGIILYNSEDSKGTGDFIMLSLVDGYPEFSFELGSGQATMRAQNPVTLGEWHTIKLHRNRKEAMMIVDGERKYEVTAQGRKLSLDLKEPLYIGGVPEYAGFKNLSIHKRVGFVGCVSRLIIGNKTIDLIGEQTDIIGVTTCETCAENPCQNSGVCQEAQTKLGYTCLCRTGFSGKDCANIGESCYPGACGQGSCFEADGQLVCSCPHGTSGRRCEHTIEIQQPAFRNQRSFLAYQTPKAARRIMISMNFNPSDNGDGILMYCSQSDEGYGDFIALVIKDRFVEFRFDIGSGMAVVRSNYVIQPGVWTRVTLSRDFKDGELSVNGEPLVEGRAPGSARTMSLNTPLYIGGVNRSRITINKKVDVTRSFHGCINELEVSTMNIHLLKSTIDSSNIEECHISSIPWRVNSTMATTSIYHEHLTTSGPTYLPPISSSNFYDPCMTKPCIHGVCQMNTDHYGYSCTCEYGYAGTNCENVLKQCELLTPCRNGGTCTELHNAYKCDCSLGFGGNNCEKQVDIIDDIAFRGDGWLEIDQSVMPHDGQSELIGFEISTNKSYGLIMWHGQTPNDLNQDDYMALAVVDGYVEYQYNLGSGPAVIRVATQRVDDSERHRIILKRRGSEGSIELDGDDIEYGESYGLQQVLNTRGSIYLGGVPDYAMTYGKFHDGFSGCIYALEVKDSGAIDIGKKAIRGKNVVPCTRDSVYTANDFPTRGDLGGAKSLGEYA</sequence>
<feature type="disulfide bond" evidence="20">
    <location>
        <begin position="186"/>
        <end position="198"/>
    </location>
</feature>
<dbReference type="SMART" id="SM00192">
    <property type="entry name" value="LDLa"/>
    <property type="match status" value="16"/>
</dbReference>
<dbReference type="SMART" id="SM00180">
    <property type="entry name" value="EGF_Lam"/>
    <property type="match status" value="5"/>
</dbReference>
<evidence type="ECO:0000256" key="17">
    <source>
        <dbReference type="ARBA" id="ARBA00023319"/>
    </source>
</evidence>
<feature type="disulfide bond" evidence="20">
    <location>
        <begin position="299"/>
        <end position="317"/>
    </location>
</feature>
<dbReference type="GO" id="GO:0050769">
    <property type="term" value="P:positive regulation of neurogenesis"/>
    <property type="evidence" value="ECO:0007669"/>
    <property type="project" value="UniProtKB-ARBA"/>
</dbReference>
<dbReference type="InterPro" id="IPR023415">
    <property type="entry name" value="LDLR_class-A_CS"/>
</dbReference>
<dbReference type="SMART" id="SM00282">
    <property type="entry name" value="LamG"/>
    <property type="match status" value="3"/>
</dbReference>
<dbReference type="InterPro" id="IPR002049">
    <property type="entry name" value="LE_dom"/>
</dbReference>
<feature type="domain" description="Laminin G" evidence="25">
    <location>
        <begin position="3564"/>
        <end position="3740"/>
    </location>
</feature>
<evidence type="ECO:0000256" key="24">
    <source>
        <dbReference type="SAM" id="SignalP"/>
    </source>
</evidence>
<dbReference type="InterPro" id="IPR013320">
    <property type="entry name" value="ConA-like_dom_sf"/>
</dbReference>
<feature type="disulfide bond" evidence="20">
    <location>
        <begin position="118"/>
        <end position="136"/>
    </location>
</feature>
<feature type="disulfide bond" evidence="18">
    <location>
        <begin position="3507"/>
        <end position="3516"/>
    </location>
</feature>
<dbReference type="Gene3D" id="2.60.40.10">
    <property type="entry name" value="Immunoglobulins"/>
    <property type="match status" value="13"/>
</dbReference>
<evidence type="ECO:0000256" key="2">
    <source>
        <dbReference type="ARBA" id="ARBA00004302"/>
    </source>
</evidence>
<feature type="disulfide bond" evidence="20">
    <location>
        <begin position="458"/>
        <end position="476"/>
    </location>
</feature>
<feature type="disulfide bond" evidence="20">
    <location>
        <begin position="91"/>
        <end position="106"/>
    </location>
</feature>
<dbReference type="PROSITE" id="PS50068">
    <property type="entry name" value="LDLRA_2"/>
    <property type="match status" value="16"/>
</dbReference>
<evidence type="ECO:0000256" key="5">
    <source>
        <dbReference type="ARBA" id="ARBA00022530"/>
    </source>
</evidence>
<feature type="region of interest" description="Disordered" evidence="23">
    <location>
        <begin position="2471"/>
        <end position="2500"/>
    </location>
</feature>
<dbReference type="Pfam" id="PF00053">
    <property type="entry name" value="EGF_laminin"/>
    <property type="match status" value="5"/>
</dbReference>
<dbReference type="InterPro" id="IPR056863">
    <property type="entry name" value="LMN_ATRN_NET-like_EGF"/>
</dbReference>
<feature type="disulfide bond" evidence="20">
    <location>
        <begin position="79"/>
        <end position="97"/>
    </location>
</feature>
<dbReference type="GO" id="GO:0048056">
    <property type="term" value="P:R3/R4 cell differentiation"/>
    <property type="evidence" value="ECO:0007669"/>
    <property type="project" value="UniProtKB-ARBA"/>
</dbReference>
<keyword evidence="11" id="KW-1133">Transmembrane helix</keyword>
<feature type="disulfide bond" evidence="20">
    <location>
        <begin position="414"/>
        <end position="426"/>
    </location>
</feature>
<feature type="disulfide bond" evidence="18">
    <location>
        <begin position="1228"/>
        <end position="1237"/>
    </location>
</feature>
<keyword evidence="17" id="KW-0393">Immunoglobulin domain</keyword>
<feature type="disulfide bond" evidence="20">
    <location>
        <begin position="329"/>
        <end position="341"/>
    </location>
</feature>
<dbReference type="InterPro" id="IPR003599">
    <property type="entry name" value="Ig_sub"/>
</dbReference>
<dbReference type="Pfam" id="PF00052">
    <property type="entry name" value="Laminin_B"/>
    <property type="match status" value="3"/>
</dbReference>
<dbReference type="PROSITE" id="PS50026">
    <property type="entry name" value="EGF_3"/>
    <property type="match status" value="4"/>
</dbReference>
<evidence type="ECO:0000256" key="4">
    <source>
        <dbReference type="ARBA" id="ARBA00022525"/>
    </source>
</evidence>
<dbReference type="Gene3D" id="2.10.25.10">
    <property type="entry name" value="Laminin"/>
    <property type="match status" value="7"/>
</dbReference>
<feature type="disulfide bond" evidence="20">
    <location>
        <begin position="42"/>
        <end position="60"/>
    </location>
</feature>
<evidence type="ECO:0000256" key="22">
    <source>
        <dbReference type="PROSITE-ProRule" id="PRU00460"/>
    </source>
</evidence>
<dbReference type="InterPro" id="IPR001791">
    <property type="entry name" value="Laminin_G"/>
</dbReference>
<dbReference type="SMART" id="SM00179">
    <property type="entry name" value="EGF_CA"/>
    <property type="match status" value="4"/>
</dbReference>
<feature type="disulfide bond" evidence="18">
    <location>
        <begin position="3484"/>
        <end position="3494"/>
    </location>
</feature>
<evidence type="ECO:0000313" key="32">
    <source>
        <dbReference type="Proteomes" id="UP001168972"/>
    </source>
</evidence>
<dbReference type="Pfam" id="PF00057">
    <property type="entry name" value="Ldl_recept_a"/>
    <property type="match status" value="16"/>
</dbReference>
<evidence type="ECO:0000256" key="7">
    <source>
        <dbReference type="ARBA" id="ARBA00022692"/>
    </source>
</evidence>
<feature type="domain" description="Laminin IV type A" evidence="30">
    <location>
        <begin position="1283"/>
        <end position="1466"/>
    </location>
</feature>
<evidence type="ECO:0000256" key="18">
    <source>
        <dbReference type="PROSITE-ProRule" id="PRU00076"/>
    </source>
</evidence>
<dbReference type="GO" id="GO:0012505">
    <property type="term" value="C:endomembrane system"/>
    <property type="evidence" value="ECO:0007669"/>
    <property type="project" value="UniProtKB-SubCell"/>
</dbReference>
<dbReference type="SUPFAM" id="SSF57184">
    <property type="entry name" value="Growth factor receptor domain"/>
    <property type="match status" value="1"/>
</dbReference>
<reference evidence="31" key="1">
    <citation type="journal article" date="2023" name="bioRxiv">
        <title>Scaffold-level genome assemblies of two parasitoid biocontrol wasps reveal the parthenogenesis mechanism and an associated novel virus.</title>
        <authorList>
            <person name="Inwood S."/>
            <person name="Skelly J."/>
            <person name="Guhlin J."/>
            <person name="Harrop T."/>
            <person name="Goldson S."/>
            <person name="Dearden P."/>
        </authorList>
    </citation>
    <scope>NUCLEOTIDE SEQUENCE</scope>
    <source>
        <strain evidence="31">Lincoln</strain>
        <tissue evidence="31">Whole body</tissue>
    </source>
</reference>
<dbReference type="InterPro" id="IPR000742">
    <property type="entry name" value="EGF"/>
</dbReference>
<dbReference type="GO" id="GO:0016318">
    <property type="term" value="P:ommatidial rotation"/>
    <property type="evidence" value="ECO:0007669"/>
    <property type="project" value="UniProtKB-ARBA"/>
</dbReference>
<feature type="disulfide bond" evidence="20">
    <location>
        <begin position="664"/>
        <end position="679"/>
    </location>
</feature>
<evidence type="ECO:0000313" key="31">
    <source>
        <dbReference type="EMBL" id="KAK0166827.1"/>
    </source>
</evidence>
<dbReference type="GO" id="GO:0007411">
    <property type="term" value="P:axon guidance"/>
    <property type="evidence" value="ECO:0007669"/>
    <property type="project" value="UniProtKB-ARBA"/>
</dbReference>
<feature type="disulfide bond" evidence="20">
    <location>
        <begin position="433"/>
        <end position="448"/>
    </location>
</feature>
<organism evidence="31 32">
    <name type="scientific">Microctonus hyperodae</name>
    <name type="common">Parasitoid wasp</name>
    <dbReference type="NCBI Taxonomy" id="165561"/>
    <lineage>
        <taxon>Eukaryota</taxon>
        <taxon>Metazoa</taxon>
        <taxon>Ecdysozoa</taxon>
        <taxon>Arthropoda</taxon>
        <taxon>Hexapoda</taxon>
        <taxon>Insecta</taxon>
        <taxon>Pterygota</taxon>
        <taxon>Neoptera</taxon>
        <taxon>Endopterygota</taxon>
        <taxon>Hymenoptera</taxon>
        <taxon>Apocrita</taxon>
        <taxon>Ichneumonoidea</taxon>
        <taxon>Braconidae</taxon>
        <taxon>Euphorinae</taxon>
        <taxon>Microctonus</taxon>
    </lineage>
</organism>
<feature type="disulfide bond" evidence="20">
    <location>
        <begin position="147"/>
        <end position="159"/>
    </location>
</feature>
<feature type="signal peptide" evidence="24">
    <location>
        <begin position="1"/>
        <end position="24"/>
    </location>
</feature>
<feature type="disulfide bond" evidence="20">
    <location>
        <begin position="2783"/>
        <end position="2795"/>
    </location>
</feature>
<keyword evidence="14" id="KW-0675">Receptor</keyword>
<keyword evidence="6 18" id="KW-0245">EGF-like domain</keyword>
<dbReference type="SMART" id="SM00409">
    <property type="entry name" value="IG"/>
    <property type="match status" value="13"/>
</dbReference>
<dbReference type="InterPro" id="IPR013106">
    <property type="entry name" value="Ig_V-set"/>
</dbReference>
<feature type="disulfide bond" evidence="20">
    <location>
        <begin position="368"/>
        <end position="380"/>
    </location>
</feature>
<feature type="disulfide bond" evidence="20">
    <location>
        <begin position="348"/>
        <end position="363"/>
    </location>
</feature>
<dbReference type="InterPro" id="IPR007110">
    <property type="entry name" value="Ig-like_dom"/>
</dbReference>
<feature type="domain" description="Ig-like" evidence="28">
    <location>
        <begin position="2593"/>
        <end position="2677"/>
    </location>
</feature>
<keyword evidence="4" id="KW-0964">Secreted</keyword>
<feature type="disulfide bond" evidence="18">
    <location>
        <begin position="3194"/>
        <end position="3211"/>
    </location>
</feature>
<evidence type="ECO:0000256" key="20">
    <source>
        <dbReference type="PROSITE-ProRule" id="PRU00124"/>
    </source>
</evidence>
<dbReference type="Pfam" id="PF24973">
    <property type="entry name" value="EGF_LMN_ATRN"/>
    <property type="match status" value="1"/>
</dbReference>
<dbReference type="InterPro" id="IPR013783">
    <property type="entry name" value="Ig-like_fold"/>
</dbReference>
<dbReference type="PROSITE" id="PS00022">
    <property type="entry name" value="EGF_1"/>
    <property type="match status" value="6"/>
</dbReference>
<dbReference type="Pfam" id="PF00008">
    <property type="entry name" value="EGF"/>
    <property type="match status" value="1"/>
</dbReference>
<evidence type="ECO:0000259" key="27">
    <source>
        <dbReference type="PROSITE" id="PS50027"/>
    </source>
</evidence>
<dbReference type="PROSITE" id="PS01186">
    <property type="entry name" value="EGF_2"/>
    <property type="match status" value="4"/>
</dbReference>
<feature type="disulfide bond" evidence="20">
    <location>
        <begin position="747"/>
        <end position="762"/>
    </location>
</feature>
<reference evidence="31" key="2">
    <citation type="submission" date="2023-03" db="EMBL/GenBank/DDBJ databases">
        <authorList>
            <person name="Inwood S.N."/>
            <person name="Skelly J.G."/>
            <person name="Guhlin J."/>
            <person name="Harrop T.W.R."/>
            <person name="Goldson S.G."/>
            <person name="Dearden P.K."/>
        </authorList>
    </citation>
    <scope>NUCLEOTIDE SEQUENCE</scope>
    <source>
        <strain evidence="31">Lincoln</strain>
        <tissue evidence="31">Whole body</tissue>
    </source>
</reference>
<dbReference type="FunFam" id="2.10.25.10:FF:000012">
    <property type="entry name" value="Delta-like protein"/>
    <property type="match status" value="1"/>
</dbReference>
<dbReference type="FunFam" id="2.10.25.10:FF:000106">
    <property type="entry name" value="Heparan sulfate proteoglycan 2"/>
    <property type="match status" value="1"/>
</dbReference>
<evidence type="ECO:0000256" key="12">
    <source>
        <dbReference type="ARBA" id="ARBA00023136"/>
    </source>
</evidence>
<dbReference type="PROSITE" id="PS50835">
    <property type="entry name" value="IG_LIKE"/>
    <property type="match status" value="13"/>
</dbReference>
<keyword evidence="16 22" id="KW-0424">Laminin EGF-like domain</keyword>
<keyword evidence="21" id="KW-0862">Zinc</keyword>
<dbReference type="InterPro" id="IPR036055">
    <property type="entry name" value="LDL_receptor-like_sf"/>
</dbReference>
<feature type="domain" description="Ig-like" evidence="28">
    <location>
        <begin position="2185"/>
        <end position="2270"/>
    </location>
</feature>
<evidence type="ECO:0000256" key="21">
    <source>
        <dbReference type="PROSITE-ProRule" id="PRU00325"/>
    </source>
</evidence>
<dbReference type="PROSITE" id="PS50966">
    <property type="entry name" value="ZF_SWIM"/>
    <property type="match status" value="2"/>
</dbReference>
<evidence type="ECO:0000259" key="26">
    <source>
        <dbReference type="PROSITE" id="PS50026"/>
    </source>
</evidence>
<dbReference type="SUPFAM" id="SSF57196">
    <property type="entry name" value="EGF/Laminin"/>
    <property type="match status" value="3"/>
</dbReference>
<dbReference type="SUPFAM" id="SSF48726">
    <property type="entry name" value="Immunoglobulin"/>
    <property type="match status" value="13"/>
</dbReference>
<keyword evidence="21" id="KW-0479">Metal-binding</keyword>
<feature type="domain" description="Laminin IV type A" evidence="30">
    <location>
        <begin position="1632"/>
        <end position="1812"/>
    </location>
</feature>
<dbReference type="Gene3D" id="2.170.300.10">
    <property type="entry name" value="Tie2 ligand-binding domain superfamily"/>
    <property type="match status" value="1"/>
</dbReference>
<feature type="domain" description="EGF-like" evidence="26">
    <location>
        <begin position="3187"/>
        <end position="3223"/>
    </location>
</feature>